<evidence type="ECO:0000313" key="2">
    <source>
        <dbReference type="Proteomes" id="UP000245910"/>
    </source>
</evidence>
<accession>A0A2L2TXX2</accession>
<proteinExistence type="predicted"/>
<name>A0A2L2TXX2_9HYPO</name>
<sequence>MSSLLGQLNAREQSLFIAAIADVYDHNLHLDDKALGILLTQNPPTILINSHDPITPHHCETVEEP</sequence>
<organism evidence="1 2">
    <name type="scientific">Fusarium venenatum</name>
    <dbReference type="NCBI Taxonomy" id="56646"/>
    <lineage>
        <taxon>Eukaryota</taxon>
        <taxon>Fungi</taxon>
        <taxon>Dikarya</taxon>
        <taxon>Ascomycota</taxon>
        <taxon>Pezizomycotina</taxon>
        <taxon>Sordariomycetes</taxon>
        <taxon>Hypocreomycetidae</taxon>
        <taxon>Hypocreales</taxon>
        <taxon>Nectriaceae</taxon>
        <taxon>Fusarium</taxon>
    </lineage>
</organism>
<dbReference type="AlphaFoldDB" id="A0A2L2TXX2"/>
<protein>
    <submittedName>
        <fullName evidence="1">Uncharacterized protein</fullName>
    </submittedName>
</protein>
<reference evidence="2" key="1">
    <citation type="submission" date="2014-10" db="EMBL/GenBank/DDBJ databases">
        <authorList>
            <person name="King R."/>
        </authorList>
    </citation>
    <scope>NUCLEOTIDE SEQUENCE [LARGE SCALE GENOMIC DNA]</scope>
    <source>
        <strain evidence="2">A3/5</strain>
    </source>
</reference>
<evidence type="ECO:0000313" key="1">
    <source>
        <dbReference type="EMBL" id="CEI65665.1"/>
    </source>
</evidence>
<dbReference type="Proteomes" id="UP000245910">
    <property type="component" value="Chromosome I"/>
</dbReference>
<keyword evidence="2" id="KW-1185">Reference proteome</keyword>
<dbReference type="EMBL" id="LN649229">
    <property type="protein sequence ID" value="CEI65665.1"/>
    <property type="molecule type" value="Genomic_DNA"/>
</dbReference>